<keyword evidence="2" id="KW-1185">Reference proteome</keyword>
<gene>
    <name evidence="1" type="ORF">AM593_06642</name>
</gene>
<reference evidence="1 2" key="1">
    <citation type="journal article" date="2016" name="PLoS ONE">
        <title>A First Insight into the Genome of the Filter-Feeder Mussel Mytilus galloprovincialis.</title>
        <authorList>
            <person name="Murgarella M."/>
            <person name="Puiu D."/>
            <person name="Novoa B."/>
            <person name="Figueras A."/>
            <person name="Posada D."/>
            <person name="Canchaya C."/>
        </authorList>
    </citation>
    <scope>NUCLEOTIDE SEQUENCE [LARGE SCALE GENOMIC DNA]</scope>
    <source>
        <tissue evidence="1">Muscle</tissue>
    </source>
</reference>
<dbReference type="AlphaFoldDB" id="A0A3R5Q2F7"/>
<dbReference type="InterPro" id="IPR053708">
    <property type="entry name" value="Ribosomal_LSU_eL42"/>
</dbReference>
<organism evidence="1 2">
    <name type="scientific">Mytilus galloprovincialis</name>
    <name type="common">Mediterranean mussel</name>
    <dbReference type="NCBI Taxonomy" id="29158"/>
    <lineage>
        <taxon>Eukaryota</taxon>
        <taxon>Metazoa</taxon>
        <taxon>Spiralia</taxon>
        <taxon>Lophotrochozoa</taxon>
        <taxon>Mollusca</taxon>
        <taxon>Bivalvia</taxon>
        <taxon>Autobranchia</taxon>
        <taxon>Pteriomorphia</taxon>
        <taxon>Mytilida</taxon>
        <taxon>Mytiloidea</taxon>
        <taxon>Mytilidae</taxon>
        <taxon>Mytilinae</taxon>
        <taxon>Mytilus</taxon>
    </lineage>
</organism>
<feature type="non-terminal residue" evidence="1">
    <location>
        <position position="1"/>
    </location>
</feature>
<dbReference type="Proteomes" id="UP000266721">
    <property type="component" value="Unassembled WGS sequence"/>
</dbReference>
<sequence>LRMECTGCKHRKQISIKRCKHFELGGTDDHVLEERSLCINKEKKETLYQKYTNNS</sequence>
<evidence type="ECO:0000313" key="1">
    <source>
        <dbReference type="EMBL" id="OPL20741.1"/>
    </source>
</evidence>
<accession>A0A3R5Q2F7</accession>
<dbReference type="EMBL" id="KV601278">
    <property type="protein sequence ID" value="OPL20741.1"/>
    <property type="molecule type" value="Genomic_DNA"/>
</dbReference>
<protein>
    <submittedName>
        <fullName evidence="1">Uncharacterized protein</fullName>
    </submittedName>
</protein>
<dbReference type="Gene3D" id="3.10.450.80">
    <property type="match status" value="1"/>
</dbReference>
<dbReference type="SMR" id="A0A3R5Q2F7"/>
<name>A0A3R5Q2F7_MYTGA</name>
<evidence type="ECO:0000313" key="2">
    <source>
        <dbReference type="Proteomes" id="UP000266721"/>
    </source>
</evidence>
<proteinExistence type="predicted"/>